<dbReference type="SMART" id="SM00671">
    <property type="entry name" value="SEL1"/>
    <property type="match status" value="2"/>
</dbReference>
<dbReference type="PANTHER" id="PTHR43628">
    <property type="entry name" value="ACTIVATOR OF C KINASE PROTEIN 1-RELATED"/>
    <property type="match status" value="1"/>
</dbReference>
<gene>
    <name evidence="1" type="ORF">B2A_04006</name>
</gene>
<dbReference type="EMBL" id="AUZZ01002672">
    <property type="protein sequence ID" value="EQD59405.1"/>
    <property type="molecule type" value="Genomic_DNA"/>
</dbReference>
<dbReference type="Pfam" id="PF08238">
    <property type="entry name" value="Sel1"/>
    <property type="match status" value="2"/>
</dbReference>
<name>T1BZN7_9ZZZZ</name>
<evidence type="ECO:0000313" key="1">
    <source>
        <dbReference type="EMBL" id="EQD59405.1"/>
    </source>
</evidence>
<dbReference type="Gene3D" id="1.25.40.10">
    <property type="entry name" value="Tetratricopeptide repeat domain"/>
    <property type="match status" value="1"/>
</dbReference>
<dbReference type="InterPro" id="IPR052945">
    <property type="entry name" value="Mitotic_Regulator"/>
</dbReference>
<reference evidence="1" key="1">
    <citation type="submission" date="2013-08" db="EMBL/GenBank/DDBJ databases">
        <authorList>
            <person name="Mendez C."/>
            <person name="Richter M."/>
            <person name="Ferrer M."/>
            <person name="Sanchez J."/>
        </authorList>
    </citation>
    <scope>NUCLEOTIDE SEQUENCE</scope>
</reference>
<sequence>MGRGLMMHRAFVICALAALLAGCHPQAEIAKLDRREALKGNPIAENDLGVMYETGEGVPKSDVKAAKWYRLSAHAGDVHAQVNLGWLYQKGRGVPQSDAKGLYWYKSAADHGDPVGEYN</sequence>
<reference evidence="1" key="2">
    <citation type="journal article" date="2014" name="ISME J.">
        <title>Microbial stratification in low pH oxic and suboxic macroscopic growths along an acid mine drainage.</title>
        <authorList>
            <person name="Mendez-Garcia C."/>
            <person name="Mesa V."/>
            <person name="Sprenger R.R."/>
            <person name="Richter M."/>
            <person name="Diez M.S."/>
            <person name="Solano J."/>
            <person name="Bargiela R."/>
            <person name="Golyshina O.V."/>
            <person name="Manteca A."/>
            <person name="Ramos J.L."/>
            <person name="Gallego J.R."/>
            <person name="Llorente I."/>
            <person name="Martins Dos Santos V.A."/>
            <person name="Jensen O.N."/>
            <person name="Pelaez A.I."/>
            <person name="Sanchez J."/>
            <person name="Ferrer M."/>
        </authorList>
    </citation>
    <scope>NUCLEOTIDE SEQUENCE</scope>
</reference>
<dbReference type="InterPro" id="IPR006597">
    <property type="entry name" value="Sel1-like"/>
</dbReference>
<dbReference type="PROSITE" id="PS51257">
    <property type="entry name" value="PROKAR_LIPOPROTEIN"/>
    <property type="match status" value="1"/>
</dbReference>
<organism evidence="1">
    <name type="scientific">mine drainage metagenome</name>
    <dbReference type="NCBI Taxonomy" id="410659"/>
    <lineage>
        <taxon>unclassified sequences</taxon>
        <taxon>metagenomes</taxon>
        <taxon>ecological metagenomes</taxon>
    </lineage>
</organism>
<dbReference type="AlphaFoldDB" id="T1BZN7"/>
<dbReference type="SUPFAM" id="SSF81901">
    <property type="entry name" value="HCP-like"/>
    <property type="match status" value="1"/>
</dbReference>
<dbReference type="InterPro" id="IPR011990">
    <property type="entry name" value="TPR-like_helical_dom_sf"/>
</dbReference>
<feature type="non-terminal residue" evidence="1">
    <location>
        <position position="119"/>
    </location>
</feature>
<protein>
    <submittedName>
        <fullName evidence="1">TPR repeat-containing protein</fullName>
    </submittedName>
</protein>
<comment type="caution">
    <text evidence="1">The sequence shown here is derived from an EMBL/GenBank/DDBJ whole genome shotgun (WGS) entry which is preliminary data.</text>
</comment>
<proteinExistence type="predicted"/>
<dbReference type="PANTHER" id="PTHR43628:SF1">
    <property type="entry name" value="CHITIN SYNTHASE REGULATORY FACTOR 2-RELATED"/>
    <property type="match status" value="1"/>
</dbReference>
<accession>T1BZN7</accession>